<reference evidence="1 2" key="1">
    <citation type="submission" date="2024-07" db="EMBL/GenBank/DDBJ databases">
        <title>Section-level genome sequencing and comparative genomics of Aspergillus sections Usti and Cavernicolus.</title>
        <authorList>
            <consortium name="Lawrence Berkeley National Laboratory"/>
            <person name="Nybo J.L."/>
            <person name="Vesth T.C."/>
            <person name="Theobald S."/>
            <person name="Frisvad J.C."/>
            <person name="Larsen T.O."/>
            <person name="Kjaerboelling I."/>
            <person name="Rothschild-Mancinelli K."/>
            <person name="Lyhne E.K."/>
            <person name="Kogle M.E."/>
            <person name="Barry K."/>
            <person name="Clum A."/>
            <person name="Na H."/>
            <person name="Ledsgaard L."/>
            <person name="Lin J."/>
            <person name="Lipzen A."/>
            <person name="Kuo A."/>
            <person name="Riley R."/>
            <person name="Mondo S."/>
            <person name="Labutti K."/>
            <person name="Haridas S."/>
            <person name="Pangalinan J."/>
            <person name="Salamov A.A."/>
            <person name="Simmons B.A."/>
            <person name="Magnuson J.K."/>
            <person name="Chen J."/>
            <person name="Drula E."/>
            <person name="Henrissat B."/>
            <person name="Wiebenga A."/>
            <person name="Lubbers R.J."/>
            <person name="Gomes A.C."/>
            <person name="Makela M.R."/>
            <person name="Stajich J."/>
            <person name="Grigoriev I.V."/>
            <person name="Mortensen U.H."/>
            <person name="De Vries R.P."/>
            <person name="Baker S.E."/>
            <person name="Andersen M.R."/>
        </authorList>
    </citation>
    <scope>NUCLEOTIDE SEQUENCE [LARGE SCALE GENOMIC DNA]</scope>
    <source>
        <strain evidence="1 2">CBS 123904</strain>
    </source>
</reference>
<keyword evidence="2" id="KW-1185">Reference proteome</keyword>
<evidence type="ECO:0000313" key="1">
    <source>
        <dbReference type="EMBL" id="KAL2823635.1"/>
    </source>
</evidence>
<dbReference type="Proteomes" id="UP001610446">
    <property type="component" value="Unassembled WGS sequence"/>
</dbReference>
<organism evidence="1 2">
    <name type="scientific">Aspergillus pseudoustus</name>
    <dbReference type="NCBI Taxonomy" id="1810923"/>
    <lineage>
        <taxon>Eukaryota</taxon>
        <taxon>Fungi</taxon>
        <taxon>Dikarya</taxon>
        <taxon>Ascomycota</taxon>
        <taxon>Pezizomycotina</taxon>
        <taxon>Eurotiomycetes</taxon>
        <taxon>Eurotiomycetidae</taxon>
        <taxon>Eurotiales</taxon>
        <taxon>Aspergillaceae</taxon>
        <taxon>Aspergillus</taxon>
        <taxon>Aspergillus subgen. Nidulantes</taxon>
    </lineage>
</organism>
<sequence length="238" mass="26499">MGKAILKGTVAVDIINELKCIDEVHGSATDLDLRQHQSHWWDNLPDYTMHLLLREATEHALTVEALKAQLPETADGLLRLMPQVSDLVHRVETWQPATSTVRPEYVHSVTHFNAVWRAGMLCFIYSEIYSLGPRDVRMQGCVEAVLQPLGRLSWLQACLFPFFMIAVHAGTEEARGVFLAKLADMHGLLGFQGPLSVAGVLKCIWARSDSDAAGGRNGGRVEWRSVVRDMGMELNILL</sequence>
<protein>
    <recommendedName>
        <fullName evidence="3">Fungal-specific transcription factor domain-containing protein</fullName>
    </recommendedName>
</protein>
<dbReference type="InterPro" id="IPR021858">
    <property type="entry name" value="Fun_TF"/>
</dbReference>
<accession>A0ABR4I7F8</accession>
<gene>
    <name evidence="1" type="ORF">BJY01DRAFT_241755</name>
</gene>
<evidence type="ECO:0000313" key="2">
    <source>
        <dbReference type="Proteomes" id="UP001610446"/>
    </source>
</evidence>
<name>A0ABR4I7F8_9EURO</name>
<evidence type="ECO:0008006" key="3">
    <source>
        <dbReference type="Google" id="ProtNLM"/>
    </source>
</evidence>
<comment type="caution">
    <text evidence="1">The sequence shown here is derived from an EMBL/GenBank/DDBJ whole genome shotgun (WGS) entry which is preliminary data.</text>
</comment>
<proteinExistence type="predicted"/>
<dbReference type="Pfam" id="PF11951">
    <property type="entry name" value="Fungal_trans_2"/>
    <property type="match status" value="1"/>
</dbReference>
<dbReference type="EMBL" id="JBFXLU010000629">
    <property type="protein sequence ID" value="KAL2823635.1"/>
    <property type="molecule type" value="Genomic_DNA"/>
</dbReference>